<dbReference type="InterPro" id="IPR001164">
    <property type="entry name" value="ArfGAP_dom"/>
</dbReference>
<comment type="subcellular location">
    <subcellularLocation>
        <location evidence="1">Mitochondrion matrix</location>
    </subcellularLocation>
</comment>
<evidence type="ECO:0000256" key="1">
    <source>
        <dbReference type="ARBA" id="ARBA00004305"/>
    </source>
</evidence>
<feature type="region of interest" description="Disordered" evidence="12">
    <location>
        <begin position="330"/>
        <end position="357"/>
    </location>
</feature>
<dbReference type="PANTHER" id="PTHR46395">
    <property type="entry name" value="ADP-RIBOSYLATION FACTOR GTPASE-ACTIVATING PROTEIN 1"/>
    <property type="match status" value="1"/>
</dbReference>
<dbReference type="GO" id="GO:0046395">
    <property type="term" value="P:carboxylic acid catabolic process"/>
    <property type="evidence" value="ECO:0007669"/>
    <property type="project" value="UniProtKB-ARBA"/>
</dbReference>
<organism evidence="14 15">
    <name type="scientific">Fusarium poae</name>
    <dbReference type="NCBI Taxonomy" id="36050"/>
    <lineage>
        <taxon>Eukaryota</taxon>
        <taxon>Fungi</taxon>
        <taxon>Dikarya</taxon>
        <taxon>Ascomycota</taxon>
        <taxon>Pezizomycotina</taxon>
        <taxon>Sordariomycetes</taxon>
        <taxon>Hypocreomycetidae</taxon>
        <taxon>Hypocreales</taxon>
        <taxon>Nectriaceae</taxon>
        <taxon>Fusarium</taxon>
    </lineage>
</organism>
<dbReference type="GO" id="GO:0008270">
    <property type="term" value="F:zinc ion binding"/>
    <property type="evidence" value="ECO:0007669"/>
    <property type="project" value="UniProtKB-KW"/>
</dbReference>
<dbReference type="Pfam" id="PF01012">
    <property type="entry name" value="ETF"/>
    <property type="match status" value="1"/>
</dbReference>
<dbReference type="GO" id="GO:0005759">
    <property type="term" value="C:mitochondrial matrix"/>
    <property type="evidence" value="ECO:0007669"/>
    <property type="project" value="UniProtKB-SubCell"/>
</dbReference>
<evidence type="ECO:0000256" key="4">
    <source>
        <dbReference type="ARBA" id="ARBA00022468"/>
    </source>
</evidence>
<feature type="compositionally biased region" description="Polar residues" evidence="12">
    <location>
        <begin position="330"/>
        <end position="339"/>
    </location>
</feature>
<dbReference type="GO" id="GO:0030100">
    <property type="term" value="P:regulation of endocytosis"/>
    <property type="evidence" value="ECO:0007669"/>
    <property type="project" value="TreeGrafter"/>
</dbReference>
<dbReference type="InterPro" id="IPR000049">
    <property type="entry name" value="ET-Flavoprotein_bsu_CS"/>
</dbReference>
<sequence>MASKGMWEVDPETRSKLATLQKESQNNICCDCNAPSPQWASPKFGIFICLSCAGVHRGLGVHISFVRSISMDAFKSSEIERMRLGGNEGWRNFFDEHEQTKMMGITWEDSTIAERYSGEVGEEWKERLSCKVEGREYVPGAKKPAAAPPKPASRTGTPMSGSANRNESPAASGGKVKVDDQYFSRLGADNASRPDHLPPSQGGKYAGFGSTPAPSQSDNDLGFGDFQKDAVATLTKGFGWFTSTVSKTAKTVNDGYIQPTAKQLAEGDFAKQAQLTASAFAKQAQAAGKNAQDGFSRFVEGPDHQKSRDAPLDESKKSFWDEFSNLADQRQPANNSIGTSAMGMGKKNTAAPPPKKQDDAWDDCRYRAELCHDDLAGFCERLAARQLGLRIQQQQHNMSALRILVPVKRVIDYAVKPRVNKTQTGVEKAGVKHSMNPFDELSVEESVRIREKKRAPGGVEDICVISAGPPKAQDVLRTAMAMGADRGIHVELKEGEEIEPLTVAKLLQKAVEQQKSNLVVLGKQSIDDDANQTGQMLAGLLGWPQATQASKVEFGANDEVTVTKEVDGGVETVRAKLPMVITTDLRLNEPRYASLPNIMKAKKKKLEKTKLEDFGLDGVNRLKTLKVVEPPARQGGGKVEDVGGLVSKLKELGAL</sequence>
<dbReference type="EMBL" id="LYXU01000004">
    <property type="protein sequence ID" value="OBS19506.1"/>
    <property type="molecule type" value="Genomic_DNA"/>
</dbReference>
<dbReference type="GO" id="GO:0009055">
    <property type="term" value="F:electron transfer activity"/>
    <property type="evidence" value="ECO:0007669"/>
    <property type="project" value="InterPro"/>
</dbReference>
<feature type="compositionally biased region" description="Polar residues" evidence="12">
    <location>
        <begin position="154"/>
        <end position="169"/>
    </location>
</feature>
<dbReference type="GO" id="GO:0005096">
    <property type="term" value="F:GTPase activator activity"/>
    <property type="evidence" value="ECO:0007669"/>
    <property type="project" value="UniProtKB-KW"/>
</dbReference>
<keyword evidence="5" id="KW-0479">Metal-binding</keyword>
<dbReference type="STRING" id="36050.A0A1B8AGG6"/>
<dbReference type="SUPFAM" id="SSF57863">
    <property type="entry name" value="ArfGap/RecO-like zinc finger"/>
    <property type="match status" value="1"/>
</dbReference>
<dbReference type="Gene3D" id="1.10.220.150">
    <property type="entry name" value="Arf GTPase activating protein"/>
    <property type="match status" value="1"/>
</dbReference>
<keyword evidence="3" id="KW-0813">Transport</keyword>
<evidence type="ECO:0000256" key="8">
    <source>
        <dbReference type="ARBA" id="ARBA00022982"/>
    </source>
</evidence>
<evidence type="ECO:0000256" key="9">
    <source>
        <dbReference type="ARBA" id="ARBA00025416"/>
    </source>
</evidence>
<dbReference type="FunFam" id="1.10.220.150:FF:000014">
    <property type="entry name" value="ADP-ribosylation factor GTPase-activating protein"/>
    <property type="match status" value="1"/>
</dbReference>
<dbReference type="PROSITE" id="PS01065">
    <property type="entry name" value="ETF_BETA"/>
    <property type="match status" value="1"/>
</dbReference>
<keyword evidence="15" id="KW-1185">Reference proteome</keyword>
<feature type="region of interest" description="Disordered" evidence="12">
    <location>
        <begin position="139"/>
        <end position="222"/>
    </location>
</feature>
<dbReference type="GO" id="GO:0000139">
    <property type="term" value="C:Golgi membrane"/>
    <property type="evidence" value="ECO:0007669"/>
    <property type="project" value="TreeGrafter"/>
</dbReference>
<keyword evidence="6 11" id="KW-0863">Zinc-finger</keyword>
<dbReference type="InterPro" id="IPR037278">
    <property type="entry name" value="ARFGAP/RecO"/>
</dbReference>
<evidence type="ECO:0000256" key="3">
    <source>
        <dbReference type="ARBA" id="ARBA00022448"/>
    </source>
</evidence>
<dbReference type="InterPro" id="IPR014729">
    <property type="entry name" value="Rossmann-like_a/b/a_fold"/>
</dbReference>
<dbReference type="SMART" id="SM00105">
    <property type="entry name" value="ArfGap"/>
    <property type="match status" value="1"/>
</dbReference>
<protein>
    <recommendedName>
        <fullName evidence="10">Probable electron transfer flavoprotein subunit beta</fullName>
    </recommendedName>
</protein>
<evidence type="ECO:0000256" key="5">
    <source>
        <dbReference type="ARBA" id="ARBA00022723"/>
    </source>
</evidence>
<comment type="caution">
    <text evidence="14">The sequence shown here is derived from an EMBL/GenBank/DDBJ whole genome shotgun (WGS) entry which is preliminary data.</text>
</comment>
<evidence type="ECO:0000259" key="13">
    <source>
        <dbReference type="PROSITE" id="PS50115"/>
    </source>
</evidence>
<evidence type="ECO:0000256" key="12">
    <source>
        <dbReference type="SAM" id="MobiDB-lite"/>
    </source>
</evidence>
<evidence type="ECO:0000313" key="15">
    <source>
        <dbReference type="Proteomes" id="UP000091967"/>
    </source>
</evidence>
<dbReference type="Proteomes" id="UP000091967">
    <property type="component" value="Unassembled WGS sequence"/>
</dbReference>
<proteinExistence type="inferred from homology"/>
<dbReference type="Pfam" id="PF01412">
    <property type="entry name" value="ArfGap"/>
    <property type="match status" value="1"/>
</dbReference>
<evidence type="ECO:0000256" key="7">
    <source>
        <dbReference type="ARBA" id="ARBA00022833"/>
    </source>
</evidence>
<dbReference type="InterPro" id="IPR038508">
    <property type="entry name" value="ArfGAP_dom_sf"/>
</dbReference>
<dbReference type="FunFam" id="3.40.50.620:FF:000011">
    <property type="entry name" value="Electron transfer flavoprotein subunit beta"/>
    <property type="match status" value="1"/>
</dbReference>
<evidence type="ECO:0000256" key="6">
    <source>
        <dbReference type="ARBA" id="ARBA00022771"/>
    </source>
</evidence>
<dbReference type="CDD" id="cd01714">
    <property type="entry name" value="ETF_beta"/>
    <property type="match status" value="1"/>
</dbReference>
<name>A0A1B8AGG6_FUSPO</name>
<keyword evidence="8" id="KW-0249">Electron transport</keyword>
<comment type="similarity">
    <text evidence="2">Belongs to the ETF beta-subunit/FixA family.</text>
</comment>
<keyword evidence="4" id="KW-0343">GTPase activation</keyword>
<keyword evidence="7" id="KW-0862">Zinc</keyword>
<feature type="domain" description="Arf-GAP" evidence="13">
    <location>
        <begin position="14"/>
        <end position="137"/>
    </location>
</feature>
<dbReference type="PANTHER" id="PTHR46395:SF1">
    <property type="entry name" value="ADP-RIBOSYLATION FACTOR GTPASE-ACTIVATING PROTEIN 1"/>
    <property type="match status" value="1"/>
</dbReference>
<evidence type="ECO:0000256" key="2">
    <source>
        <dbReference type="ARBA" id="ARBA00007557"/>
    </source>
</evidence>
<dbReference type="PRINTS" id="PR00405">
    <property type="entry name" value="REVINTRACTNG"/>
</dbReference>
<evidence type="ECO:0000313" key="14">
    <source>
        <dbReference type="EMBL" id="OBS19506.1"/>
    </source>
</evidence>
<dbReference type="Gene3D" id="3.40.50.620">
    <property type="entry name" value="HUPs"/>
    <property type="match status" value="1"/>
</dbReference>
<feature type="compositionally biased region" description="Basic and acidic residues" evidence="12">
    <location>
        <begin position="300"/>
        <end position="314"/>
    </location>
</feature>
<dbReference type="SMART" id="SM00893">
    <property type="entry name" value="ETF"/>
    <property type="match status" value="1"/>
</dbReference>
<comment type="function">
    <text evidence="9">The electron transfer flavoprotein serves as a specific electron acceptor for several dehydrogenases, including five acyl-CoA dehydrogenases, glutaryl-CoA and sarcosine dehydrogenase. It transfers the electrons to the main mitochondrial respiratory chain via ETF-ubiquinone oxidoreductase (ETF dehydrogenase).</text>
</comment>
<feature type="region of interest" description="Disordered" evidence="12">
    <location>
        <begin position="294"/>
        <end position="314"/>
    </location>
</feature>
<evidence type="ECO:0000256" key="11">
    <source>
        <dbReference type="PROSITE-ProRule" id="PRU00288"/>
    </source>
</evidence>
<dbReference type="SUPFAM" id="SSF52402">
    <property type="entry name" value="Adenine nucleotide alpha hydrolases-like"/>
    <property type="match status" value="1"/>
</dbReference>
<dbReference type="GO" id="GO:0032012">
    <property type="term" value="P:regulation of ARF protein signal transduction"/>
    <property type="evidence" value="ECO:0007669"/>
    <property type="project" value="TreeGrafter"/>
</dbReference>
<reference evidence="14 15" key="1">
    <citation type="submission" date="2016-06" db="EMBL/GenBank/DDBJ databases">
        <title>Living apart together: crosstalk between the core and supernumerary genomes in a fungal plant pathogen.</title>
        <authorList>
            <person name="Vanheule A."/>
            <person name="Audenaert K."/>
            <person name="Warris S."/>
            <person name="Van De Geest H."/>
            <person name="Schijlen E."/>
            <person name="Hofte M."/>
            <person name="De Saeger S."/>
            <person name="Haesaert G."/>
            <person name="Waalwijk C."/>
            <person name="Van Der Lee T."/>
        </authorList>
    </citation>
    <scope>NUCLEOTIDE SEQUENCE [LARGE SCALE GENOMIC DNA]</scope>
    <source>
        <strain evidence="14 15">2516</strain>
    </source>
</reference>
<dbReference type="PROSITE" id="PS50115">
    <property type="entry name" value="ARFGAP"/>
    <property type="match status" value="1"/>
</dbReference>
<evidence type="ECO:0000256" key="10">
    <source>
        <dbReference type="ARBA" id="ARBA00070315"/>
    </source>
</evidence>
<dbReference type="AlphaFoldDB" id="A0A1B8AGG6"/>
<gene>
    <name evidence="14" type="ORF">FPOA_11232</name>
</gene>
<dbReference type="InterPro" id="IPR033948">
    <property type="entry name" value="ETF_beta_N"/>
</dbReference>
<accession>A0A1B8AGG6</accession>
<dbReference type="InterPro" id="IPR014730">
    <property type="entry name" value="ETF_a/b_N"/>
</dbReference>
<dbReference type="CDD" id="cd08830">
    <property type="entry name" value="ArfGap_ArfGap1"/>
    <property type="match status" value="1"/>
</dbReference>